<protein>
    <recommendedName>
        <fullName evidence="3">DUF3039 domain-containing protein</fullName>
    </recommendedName>
</protein>
<proteinExistence type="predicted"/>
<name>A0ABN2R328_9ACTN</name>
<comment type="caution">
    <text evidence="1">The sequence shown here is derived from an EMBL/GenBank/DDBJ whole genome shotgun (WGS) entry which is preliminary data.</text>
</comment>
<reference evidence="1 2" key="1">
    <citation type="journal article" date="2019" name="Int. J. Syst. Evol. Microbiol.">
        <title>The Global Catalogue of Microorganisms (GCM) 10K type strain sequencing project: providing services to taxonomists for standard genome sequencing and annotation.</title>
        <authorList>
            <consortium name="The Broad Institute Genomics Platform"/>
            <consortium name="The Broad Institute Genome Sequencing Center for Infectious Disease"/>
            <person name="Wu L."/>
            <person name="Ma J."/>
        </authorList>
    </citation>
    <scope>NUCLEOTIDE SEQUENCE [LARGE SCALE GENOMIC DNA]</scope>
    <source>
        <strain evidence="1 2">JCM 15309</strain>
    </source>
</reference>
<evidence type="ECO:0000313" key="1">
    <source>
        <dbReference type="EMBL" id="GAA1962855.1"/>
    </source>
</evidence>
<accession>A0ABN2R328</accession>
<evidence type="ECO:0008006" key="3">
    <source>
        <dbReference type="Google" id="ProtNLM"/>
    </source>
</evidence>
<organism evidence="1 2">
    <name type="scientific">Nocardioides panacihumi</name>
    <dbReference type="NCBI Taxonomy" id="400774"/>
    <lineage>
        <taxon>Bacteria</taxon>
        <taxon>Bacillati</taxon>
        <taxon>Actinomycetota</taxon>
        <taxon>Actinomycetes</taxon>
        <taxon>Propionibacteriales</taxon>
        <taxon>Nocardioidaceae</taxon>
        <taxon>Nocardioides</taxon>
    </lineage>
</organism>
<dbReference type="Proteomes" id="UP001500571">
    <property type="component" value="Unassembled WGS sequence"/>
</dbReference>
<dbReference type="RefSeq" id="WP_344045008.1">
    <property type="nucleotide sequence ID" value="NZ_BAAAPB010000002.1"/>
</dbReference>
<evidence type="ECO:0000313" key="2">
    <source>
        <dbReference type="Proteomes" id="UP001500571"/>
    </source>
</evidence>
<gene>
    <name evidence="1" type="ORF">GCM10009798_23320</name>
</gene>
<keyword evidence="2" id="KW-1185">Reference proteome</keyword>
<dbReference type="EMBL" id="BAAAPB010000002">
    <property type="protein sequence ID" value="GAA1962855.1"/>
    <property type="molecule type" value="Genomic_DNA"/>
</dbReference>
<sequence length="55" mass="6041">MTGQERTPEVHAFPEECCKDLTLCGAKPLPGDYVNGFARDWTCPECVAIAEAGRR</sequence>